<keyword evidence="4" id="KW-0378">Hydrolase</keyword>
<dbReference type="PANTHER" id="PTHR43798">
    <property type="entry name" value="MONOACYLGLYCEROL LIPASE"/>
    <property type="match status" value="1"/>
</dbReference>
<dbReference type="GO" id="GO:0016787">
    <property type="term" value="F:hydrolase activity"/>
    <property type="evidence" value="ECO:0007669"/>
    <property type="project" value="UniProtKB-KW"/>
</dbReference>
<evidence type="ECO:0000256" key="1">
    <source>
        <dbReference type="SAM" id="SignalP"/>
    </source>
</evidence>
<dbReference type="EMBL" id="LR828257">
    <property type="protein sequence ID" value="CAD0307400.1"/>
    <property type="molecule type" value="Genomic_DNA"/>
</dbReference>
<dbReference type="InterPro" id="IPR029058">
    <property type="entry name" value="AB_hydrolase_fold"/>
</dbReference>
<dbReference type="InterPro" id="IPR000073">
    <property type="entry name" value="AB_hydrolase_1"/>
</dbReference>
<reference evidence="4 6" key="2">
    <citation type="submission" date="2023-10" db="EMBL/GenBank/DDBJ databases">
        <title>A new tool for lettuce pathogen research.</title>
        <authorList>
            <person name="Horton K.N."/>
            <person name="Cseke L.J."/>
            <person name="Badiwe M."/>
            <person name="Tesfaye D."/>
            <person name="Klein A."/>
            <person name="Su J."/>
            <person name="Potnis N."/>
            <person name="Gassmann W."/>
        </authorList>
    </citation>
    <scope>NUCLEOTIDE SEQUENCE [LARGE SCALE GENOMIC DNA]</scope>
    <source>
        <strain evidence="4 6">JSKH1901</strain>
    </source>
</reference>
<keyword evidence="1" id="KW-0732">Signal</keyword>
<dbReference type="GO" id="GO:0016020">
    <property type="term" value="C:membrane"/>
    <property type="evidence" value="ECO:0007669"/>
    <property type="project" value="TreeGrafter"/>
</dbReference>
<feature type="chain" id="PRO_5044655522" evidence="1">
    <location>
        <begin position="35"/>
        <end position="475"/>
    </location>
</feature>
<evidence type="ECO:0000313" key="5">
    <source>
        <dbReference type="Proteomes" id="UP000515406"/>
    </source>
</evidence>
<accession>A0A6V7BYM1</accession>
<organism evidence="3 5">
    <name type="scientific">Xanthomonas hortorum pv. vitians</name>
    <dbReference type="NCBI Taxonomy" id="83224"/>
    <lineage>
        <taxon>Bacteria</taxon>
        <taxon>Pseudomonadati</taxon>
        <taxon>Pseudomonadota</taxon>
        <taxon>Gammaproteobacteria</taxon>
        <taxon>Lysobacterales</taxon>
        <taxon>Lysobacteraceae</taxon>
        <taxon>Xanthomonas</taxon>
    </lineage>
</organism>
<dbReference type="Proteomes" id="UP001187425">
    <property type="component" value="Unassembled WGS sequence"/>
</dbReference>
<evidence type="ECO:0000313" key="6">
    <source>
        <dbReference type="Proteomes" id="UP001187425"/>
    </source>
</evidence>
<evidence type="ECO:0000313" key="3">
    <source>
        <dbReference type="EMBL" id="CAD0307400.1"/>
    </source>
</evidence>
<reference evidence="3 5" key="1">
    <citation type="submission" date="2020-07" db="EMBL/GenBank/DDBJ databases">
        <authorList>
            <person name="Pothier F. J."/>
        </authorList>
    </citation>
    <scope>NUCLEOTIDE SEQUENCE [LARGE SCALE GENOMIC DNA]</scope>
    <source>
        <strain evidence="3 5">CFBP 498</strain>
    </source>
</reference>
<evidence type="ECO:0000259" key="2">
    <source>
        <dbReference type="Pfam" id="PF00561"/>
    </source>
</evidence>
<evidence type="ECO:0000313" key="4">
    <source>
        <dbReference type="EMBL" id="MDV7247801.1"/>
    </source>
</evidence>
<dbReference type="PANTHER" id="PTHR43798:SF27">
    <property type="entry name" value="HYDROLASE ALPHA_BETA HYDROLASE FOLD FAMILY"/>
    <property type="match status" value="1"/>
</dbReference>
<name>A0A6V7BYM1_9XANT</name>
<dbReference type="Pfam" id="PF00561">
    <property type="entry name" value="Abhydrolase_1"/>
    <property type="match status" value="1"/>
</dbReference>
<sequence length="475" mass="50610">MLLLFAKRWNSMRRPTIYAAVACLAALLAPFATAAQTPPPSFTACADAAAHTPLAGSECLLAQVPLRHEAPDAGTINLFVRRLPTPDQTKRRGEVWLIAGGPGEAGASLYPMISTYQHAFPGYDLIIPDHRGTGRSTRLCPVQEAPQSADGVGLAGAEWGPCIGALYADSQRTKAFTITEAAQDLALLIRQQRRKGKVLLYGVSYGTQLALRTLQVAPVPLDGLVLDGLVPPETAVQWDLSHRTTVVDAVGRALLDDAHTATYRGVLDRMDTASWREQIPGKDLRRFLGMLLNFPTLRDRIPAIIDGLARDDATLLTASIADLQTALAAMGQGGENQPALPLVMLIAASENNARPTLTHETVAAEAKDALFVSPIPGLLVDAGLPTYPRDAWFGRSPATLPRTLIIHGTLDPNTPDAGAQAHAALLKTAGPVTFSIVERGAHLLAFAAPACFAGVVAEFVEHRKVAGRCREPGDR</sequence>
<dbReference type="RefSeq" id="WP_233363153.1">
    <property type="nucleotide sequence ID" value="NZ_JAJTZR010000043.1"/>
</dbReference>
<feature type="signal peptide" evidence="1">
    <location>
        <begin position="1"/>
        <end position="34"/>
    </location>
</feature>
<dbReference type="Proteomes" id="UP000515406">
    <property type="component" value="Chromosome"/>
</dbReference>
<dbReference type="SUPFAM" id="SSF53474">
    <property type="entry name" value="alpha/beta-Hydrolases"/>
    <property type="match status" value="1"/>
</dbReference>
<dbReference type="Gene3D" id="3.40.50.1820">
    <property type="entry name" value="alpha/beta hydrolase"/>
    <property type="match status" value="1"/>
</dbReference>
<dbReference type="EMBL" id="LR828257">
    <property type="protein sequence ID" value="CAD0307391.1"/>
    <property type="molecule type" value="Genomic_DNA"/>
</dbReference>
<gene>
    <name evidence="3" type="ORF">CFBP498_07980</name>
    <name evidence="4" type="ORF">R4K57_05055</name>
</gene>
<dbReference type="AlphaFoldDB" id="A0A6V7BYM1"/>
<dbReference type="EMBL" id="JAWMQI010000012">
    <property type="protein sequence ID" value="MDV7247801.1"/>
    <property type="molecule type" value="Genomic_DNA"/>
</dbReference>
<keyword evidence="5" id="KW-1185">Reference proteome</keyword>
<protein>
    <submittedName>
        <fullName evidence="4">Alpha/beta hydrolase</fullName>
    </submittedName>
</protein>
<proteinExistence type="predicted"/>
<feature type="domain" description="AB hydrolase-1" evidence="2">
    <location>
        <begin position="98"/>
        <end position="239"/>
    </location>
</feature>
<dbReference type="InterPro" id="IPR050266">
    <property type="entry name" value="AB_hydrolase_sf"/>
</dbReference>